<evidence type="ECO:0000256" key="18">
    <source>
        <dbReference type="ARBA" id="ARBA00048920"/>
    </source>
</evidence>
<comment type="similarity">
    <text evidence="2 21">Belongs to the mitochondrial carrier (TC 2.A.29) family.</text>
</comment>
<dbReference type="InterPro" id="IPR051752">
    <property type="entry name" value="Mito_2-oxodicarb_carrier"/>
</dbReference>
<evidence type="ECO:0000256" key="5">
    <source>
        <dbReference type="ARBA" id="ARBA00022737"/>
    </source>
</evidence>
<keyword evidence="9 20" id="KW-0472">Membrane</keyword>
<dbReference type="InterPro" id="IPR023395">
    <property type="entry name" value="MCP_dom_sf"/>
</dbReference>
<dbReference type="KEGG" id="aplc:110977676"/>
<evidence type="ECO:0000256" key="11">
    <source>
        <dbReference type="ARBA" id="ARBA00039747"/>
    </source>
</evidence>
<feature type="repeat" description="Solcar" evidence="20">
    <location>
        <begin position="227"/>
        <end position="316"/>
    </location>
</feature>
<dbReference type="Gene3D" id="1.50.40.10">
    <property type="entry name" value="Mitochondrial carrier domain"/>
    <property type="match status" value="1"/>
</dbReference>
<dbReference type="GeneID" id="110977676"/>
<sequence>MWPIPVTLIVCSSINMPKEVTLGTVTLGDRLKEAGRQIVAGGSAGLVEVSLMHPLDVIKTRFQIQGGPQGEVYGTSMLDVVRRMYHTEGTLSVYKGILPPILAETPKRAVKFFTFEQYKHVFLFGAPAPTPLTFTLAGLGSGLTEGFIICPFEVVKVRLQAEKLQFSQQTSAFSLARRIVREQGIGRNGMLRGLTATLGRHGIFNMIYFSFYHNIKQYFPSASSPKLEFVRKFMIGLAAGTIASSVNIPFDVAKSRIQGPQPVPGQVKYRTCFWTIRTVYLEEGFLALYKGLLPKIMRLGPGGAIMLLVYEYSYAWLQKHT</sequence>
<evidence type="ECO:0000256" key="15">
    <source>
        <dbReference type="ARBA" id="ARBA00048003"/>
    </source>
</evidence>
<feature type="repeat" description="Solcar" evidence="20">
    <location>
        <begin position="32"/>
        <end position="121"/>
    </location>
</feature>
<keyword evidence="5" id="KW-0677">Repeat</keyword>
<dbReference type="PANTHER" id="PTHR46356:SF1">
    <property type="entry name" value="MITOCHONDRIAL 2-OXODICARBOXYLATE CARRIER"/>
    <property type="match status" value="1"/>
</dbReference>
<dbReference type="SUPFAM" id="SSF103506">
    <property type="entry name" value="Mitochondrial carrier"/>
    <property type="match status" value="1"/>
</dbReference>
<keyword evidence="8" id="KW-0496">Mitochondrion</keyword>
<dbReference type="InterPro" id="IPR018108">
    <property type="entry name" value="MCP_transmembrane"/>
</dbReference>
<accession>A0A8B7Y7B6</accession>
<protein>
    <recommendedName>
        <fullName evidence="11">Mitochondrial 2-oxodicarboxylate carrier</fullName>
    </recommendedName>
    <alternativeName>
        <fullName evidence="12">Solute carrier family 25 member 21</fullName>
    </alternativeName>
</protein>
<organism evidence="22 23">
    <name type="scientific">Acanthaster planci</name>
    <name type="common">Crown-of-thorns starfish</name>
    <dbReference type="NCBI Taxonomy" id="133434"/>
    <lineage>
        <taxon>Eukaryota</taxon>
        <taxon>Metazoa</taxon>
        <taxon>Echinodermata</taxon>
        <taxon>Eleutherozoa</taxon>
        <taxon>Asterozoa</taxon>
        <taxon>Asteroidea</taxon>
        <taxon>Valvatacea</taxon>
        <taxon>Valvatida</taxon>
        <taxon>Acanthasteridae</taxon>
        <taxon>Acanthaster</taxon>
    </lineage>
</organism>
<dbReference type="AlphaFoldDB" id="A0A8B7Y7B6"/>
<dbReference type="OrthoDB" id="434783at2759"/>
<reference evidence="23" key="1">
    <citation type="submission" date="2025-08" db="UniProtKB">
        <authorList>
            <consortium name="RefSeq"/>
        </authorList>
    </citation>
    <scope>IDENTIFICATION</scope>
</reference>
<evidence type="ECO:0000256" key="9">
    <source>
        <dbReference type="ARBA" id="ARBA00023136"/>
    </source>
</evidence>
<evidence type="ECO:0000256" key="1">
    <source>
        <dbReference type="ARBA" id="ARBA00004448"/>
    </source>
</evidence>
<evidence type="ECO:0000256" key="10">
    <source>
        <dbReference type="ARBA" id="ARBA00036018"/>
    </source>
</evidence>
<comment type="catalytic activity">
    <reaction evidence="17">
        <text>2-oxoheptanedioate(in) + 2-oxoglutarate(out) = 2-oxoheptanedioate(out) + 2-oxoglutarate(in)</text>
        <dbReference type="Rhea" id="RHEA:71755"/>
        <dbReference type="ChEBI" id="CHEBI:16810"/>
        <dbReference type="ChEBI" id="CHEBI:72701"/>
    </reaction>
</comment>
<evidence type="ECO:0000256" key="20">
    <source>
        <dbReference type="PROSITE-ProRule" id="PRU00282"/>
    </source>
</evidence>
<evidence type="ECO:0000313" key="23">
    <source>
        <dbReference type="RefSeq" id="XP_022087671.1"/>
    </source>
</evidence>
<evidence type="ECO:0000256" key="6">
    <source>
        <dbReference type="ARBA" id="ARBA00022792"/>
    </source>
</evidence>
<evidence type="ECO:0000256" key="7">
    <source>
        <dbReference type="ARBA" id="ARBA00022989"/>
    </source>
</evidence>
<comment type="catalytic activity">
    <reaction evidence="16">
        <text>L-2-aminoadipate(in) + 2-oxoglutarate(out) = L-2-aminoadipate(out) + 2-oxoglutarate(in)</text>
        <dbReference type="Rhea" id="RHEA:71747"/>
        <dbReference type="ChEBI" id="CHEBI:16810"/>
        <dbReference type="ChEBI" id="CHEBI:58672"/>
    </reaction>
</comment>
<evidence type="ECO:0000313" key="22">
    <source>
        <dbReference type="Proteomes" id="UP000694845"/>
    </source>
</evidence>
<dbReference type="Proteomes" id="UP000694845">
    <property type="component" value="Unplaced"/>
</dbReference>
<comment type="catalytic activity">
    <reaction evidence="19">
        <text>hexanedioate(in) + 2-oxoglutarate(out) = hexanedioate(out) + 2-oxoglutarate(in)</text>
        <dbReference type="Rhea" id="RHEA:71743"/>
        <dbReference type="ChEBI" id="CHEBI:16810"/>
        <dbReference type="ChEBI" id="CHEBI:17128"/>
    </reaction>
</comment>
<comment type="function">
    <text evidence="13">Transports dicarboxylates across the inner membranes of mitochondria by a counter-exchange mechanism. Can transport 2-oxoadipate (2-oxohexanedioate), 2-oxoglutarate, adipate (hexanedioate), glutarate, and to a lesser extent, pimelate (heptanedioate), 2-oxopimelate (2-oxoheptanedioate), 2-aminoadipate (2-aminohexanedioate), oxaloacetate, and citrate. Plays a central role in catabolism of lysine, hydroxylysine, and tryptophan, by transporting common metabolite intermediates (such as 2-oxoadipate) into the mitochondria, where it is converted into acetyl-CoA and can enter the citric acid (TCA) cycle.</text>
</comment>
<evidence type="ECO:0000256" key="14">
    <source>
        <dbReference type="ARBA" id="ARBA00047537"/>
    </source>
</evidence>
<keyword evidence="22" id="KW-1185">Reference proteome</keyword>
<dbReference type="Pfam" id="PF00153">
    <property type="entry name" value="Mito_carr"/>
    <property type="match status" value="3"/>
</dbReference>
<evidence type="ECO:0000256" key="17">
    <source>
        <dbReference type="ARBA" id="ARBA00048581"/>
    </source>
</evidence>
<dbReference type="RefSeq" id="XP_022087671.1">
    <property type="nucleotide sequence ID" value="XM_022231979.1"/>
</dbReference>
<dbReference type="CTD" id="89874"/>
<evidence type="ECO:0000256" key="16">
    <source>
        <dbReference type="ARBA" id="ARBA00048303"/>
    </source>
</evidence>
<dbReference type="OMA" id="LPFQYQF"/>
<dbReference type="PRINTS" id="PR00926">
    <property type="entry name" value="MITOCARRIER"/>
</dbReference>
<evidence type="ECO:0000256" key="19">
    <source>
        <dbReference type="ARBA" id="ARBA00048998"/>
    </source>
</evidence>
<evidence type="ECO:0000256" key="4">
    <source>
        <dbReference type="ARBA" id="ARBA00022692"/>
    </source>
</evidence>
<evidence type="ECO:0000256" key="12">
    <source>
        <dbReference type="ARBA" id="ARBA00041874"/>
    </source>
</evidence>
<name>A0A8B7Y7B6_ACAPL</name>
<dbReference type="PANTHER" id="PTHR46356">
    <property type="entry name" value="MITOCHONDRIAL 2-OXODICARBOXYLATE CARRIER"/>
    <property type="match status" value="1"/>
</dbReference>
<dbReference type="InterPro" id="IPR002067">
    <property type="entry name" value="MCP"/>
</dbReference>
<keyword evidence="4 20" id="KW-0812">Transmembrane</keyword>
<keyword evidence="3 21" id="KW-0813">Transport</keyword>
<proteinExistence type="inferred from homology"/>
<comment type="catalytic activity">
    <reaction evidence="15">
        <text>citrate(in) + 2-oxoglutarate(out) = citrate(out) + 2-oxoglutarate(in)</text>
        <dbReference type="Rhea" id="RHEA:71763"/>
        <dbReference type="ChEBI" id="CHEBI:16810"/>
        <dbReference type="ChEBI" id="CHEBI:16947"/>
    </reaction>
</comment>
<comment type="catalytic activity">
    <reaction evidence="10">
        <text>2-oxoadipate(in) + 2-oxoglutarate(out) = 2-oxoadipate(out) + 2-oxoglutarate(in)</text>
        <dbReference type="Rhea" id="RHEA:71739"/>
        <dbReference type="ChEBI" id="CHEBI:16810"/>
        <dbReference type="ChEBI" id="CHEBI:57499"/>
    </reaction>
</comment>
<feature type="repeat" description="Solcar" evidence="20">
    <location>
        <begin position="129"/>
        <end position="218"/>
    </location>
</feature>
<evidence type="ECO:0000256" key="21">
    <source>
        <dbReference type="RuleBase" id="RU000488"/>
    </source>
</evidence>
<comment type="catalytic activity">
    <reaction evidence="14">
        <text>heptanedioate(in) + 2-oxoglutarate(out) = heptanedioate(out) + 2-oxoglutarate(in)</text>
        <dbReference type="Rhea" id="RHEA:71759"/>
        <dbReference type="ChEBI" id="CHEBI:16810"/>
        <dbReference type="ChEBI" id="CHEBI:36165"/>
    </reaction>
</comment>
<evidence type="ECO:0000256" key="13">
    <source>
        <dbReference type="ARBA" id="ARBA00046087"/>
    </source>
</evidence>
<dbReference type="GO" id="GO:0055085">
    <property type="term" value="P:transmembrane transport"/>
    <property type="evidence" value="ECO:0007669"/>
    <property type="project" value="InterPro"/>
</dbReference>
<evidence type="ECO:0000256" key="2">
    <source>
        <dbReference type="ARBA" id="ARBA00006375"/>
    </source>
</evidence>
<gene>
    <name evidence="23" type="primary">LOC110977676</name>
</gene>
<evidence type="ECO:0000256" key="3">
    <source>
        <dbReference type="ARBA" id="ARBA00022448"/>
    </source>
</evidence>
<evidence type="ECO:0000256" key="8">
    <source>
        <dbReference type="ARBA" id="ARBA00023128"/>
    </source>
</evidence>
<comment type="subcellular location">
    <subcellularLocation>
        <location evidence="1">Mitochondrion inner membrane</location>
        <topology evidence="1">Multi-pass membrane protein</topology>
    </subcellularLocation>
</comment>
<dbReference type="PROSITE" id="PS50920">
    <property type="entry name" value="SOLCAR"/>
    <property type="match status" value="3"/>
</dbReference>
<comment type="catalytic activity">
    <reaction evidence="18">
        <text>glutarate(in) + 2-oxoglutarate(out) = glutarate(out) + 2-oxoglutarate(in)</text>
        <dbReference type="Rhea" id="RHEA:71751"/>
        <dbReference type="ChEBI" id="CHEBI:16810"/>
        <dbReference type="ChEBI" id="CHEBI:30921"/>
    </reaction>
</comment>
<keyword evidence="7" id="KW-1133">Transmembrane helix</keyword>
<dbReference type="GO" id="GO:0005743">
    <property type="term" value="C:mitochondrial inner membrane"/>
    <property type="evidence" value="ECO:0007669"/>
    <property type="project" value="UniProtKB-SubCell"/>
</dbReference>
<keyword evidence="6" id="KW-0999">Mitochondrion inner membrane</keyword>